<accession>A0A833JD30</accession>
<protein>
    <submittedName>
        <fullName evidence="1">Uncharacterized protein</fullName>
    </submittedName>
</protein>
<organism evidence="1 2">
    <name type="scientific">Fluviispira multicolorata</name>
    <dbReference type="NCBI Taxonomy" id="2654512"/>
    <lineage>
        <taxon>Bacteria</taxon>
        <taxon>Pseudomonadati</taxon>
        <taxon>Bdellovibrionota</taxon>
        <taxon>Oligoflexia</taxon>
        <taxon>Silvanigrellales</taxon>
        <taxon>Silvanigrellaceae</taxon>
        <taxon>Fluviispira</taxon>
    </lineage>
</organism>
<proteinExistence type="predicted"/>
<name>A0A833JD30_9BACT</name>
<dbReference type="AlphaFoldDB" id="A0A833JD30"/>
<dbReference type="Proteomes" id="UP000442694">
    <property type="component" value="Unassembled WGS sequence"/>
</dbReference>
<evidence type="ECO:0000313" key="1">
    <source>
        <dbReference type="EMBL" id="KAB8029997.1"/>
    </source>
</evidence>
<dbReference type="RefSeq" id="WP_152213338.1">
    <property type="nucleotide sequence ID" value="NZ_WFLN01000007.1"/>
</dbReference>
<evidence type="ECO:0000313" key="2">
    <source>
        <dbReference type="Proteomes" id="UP000442694"/>
    </source>
</evidence>
<comment type="caution">
    <text evidence="1">The sequence shown here is derived from an EMBL/GenBank/DDBJ whole genome shotgun (WGS) entry which is preliminary data.</text>
</comment>
<dbReference type="EMBL" id="WFLN01000007">
    <property type="protein sequence ID" value="KAB8029997.1"/>
    <property type="molecule type" value="Genomic_DNA"/>
</dbReference>
<reference evidence="1 2" key="1">
    <citation type="submission" date="2019-10" db="EMBL/GenBank/DDBJ databases">
        <title>New genus of Silvanigrellaceae.</title>
        <authorList>
            <person name="Pitt A."/>
            <person name="Hahn M.W."/>
        </authorList>
    </citation>
    <scope>NUCLEOTIDE SEQUENCE [LARGE SCALE GENOMIC DNA]</scope>
    <source>
        <strain evidence="1 2">33A1-SZDP</strain>
    </source>
</reference>
<sequence length="122" mass="13690">MANIPQETYEDVVDDGLDTYALDLESPRNVTDDNGLNVNLSKQIEQIFDTMTRIGGEVCKLRAEMDGLLDQNAMLVDSFHKLKDVLNEKGYLDLDDFQLACDVFDEANAKTTGSQFVKKISH</sequence>
<keyword evidence="2" id="KW-1185">Reference proteome</keyword>
<gene>
    <name evidence="1" type="ORF">GCL57_10700</name>
</gene>